<sequence>MSGMEQSFARRAARRVLRRESDLAARVAELEREVQELRRTNLRLAELTDVVEELLVPVASQDRAKIEAALERYPRSI</sequence>
<evidence type="ECO:0000256" key="1">
    <source>
        <dbReference type="SAM" id="Coils"/>
    </source>
</evidence>
<accession>A0A917BEH8</accession>
<dbReference type="AlphaFoldDB" id="A0A917BEH8"/>
<protein>
    <recommendedName>
        <fullName evidence="2">DUF6752 domain-containing protein</fullName>
    </recommendedName>
</protein>
<dbReference type="InterPro" id="IPR046640">
    <property type="entry name" value="DUF6752"/>
</dbReference>
<name>A0A917BEH8_9ACTN</name>
<keyword evidence="4" id="KW-1185">Reference proteome</keyword>
<evidence type="ECO:0000313" key="3">
    <source>
        <dbReference type="EMBL" id="GGF40229.1"/>
    </source>
</evidence>
<feature type="coiled-coil region" evidence="1">
    <location>
        <begin position="13"/>
        <end position="50"/>
    </location>
</feature>
<reference evidence="3" key="1">
    <citation type="journal article" date="2014" name="Int. J. Syst. Evol. Microbiol.">
        <title>Complete genome sequence of Corynebacterium casei LMG S-19264T (=DSM 44701T), isolated from a smear-ripened cheese.</title>
        <authorList>
            <consortium name="US DOE Joint Genome Institute (JGI-PGF)"/>
            <person name="Walter F."/>
            <person name="Albersmeier A."/>
            <person name="Kalinowski J."/>
            <person name="Ruckert C."/>
        </authorList>
    </citation>
    <scope>NUCLEOTIDE SEQUENCE</scope>
    <source>
        <strain evidence="3">CGMCC 1.16067</strain>
    </source>
</reference>
<comment type="caution">
    <text evidence="3">The sequence shown here is derived from an EMBL/GenBank/DDBJ whole genome shotgun (WGS) entry which is preliminary data.</text>
</comment>
<gene>
    <name evidence="3" type="ORF">GCM10011519_12390</name>
</gene>
<evidence type="ECO:0000259" key="2">
    <source>
        <dbReference type="Pfam" id="PF20537"/>
    </source>
</evidence>
<organism evidence="3 4">
    <name type="scientific">Marmoricola endophyticus</name>
    <dbReference type="NCBI Taxonomy" id="2040280"/>
    <lineage>
        <taxon>Bacteria</taxon>
        <taxon>Bacillati</taxon>
        <taxon>Actinomycetota</taxon>
        <taxon>Actinomycetes</taxon>
        <taxon>Propionibacteriales</taxon>
        <taxon>Nocardioidaceae</taxon>
        <taxon>Marmoricola</taxon>
    </lineage>
</organism>
<feature type="domain" description="DUF6752" evidence="2">
    <location>
        <begin position="23"/>
        <end position="76"/>
    </location>
</feature>
<evidence type="ECO:0000313" key="4">
    <source>
        <dbReference type="Proteomes" id="UP000649179"/>
    </source>
</evidence>
<reference evidence="3" key="2">
    <citation type="submission" date="2020-09" db="EMBL/GenBank/DDBJ databases">
        <authorList>
            <person name="Sun Q."/>
            <person name="Zhou Y."/>
        </authorList>
    </citation>
    <scope>NUCLEOTIDE SEQUENCE</scope>
    <source>
        <strain evidence="3">CGMCC 1.16067</strain>
    </source>
</reference>
<dbReference type="EMBL" id="BMKQ01000001">
    <property type="protein sequence ID" value="GGF40229.1"/>
    <property type="molecule type" value="Genomic_DNA"/>
</dbReference>
<proteinExistence type="predicted"/>
<dbReference type="Proteomes" id="UP000649179">
    <property type="component" value="Unassembled WGS sequence"/>
</dbReference>
<keyword evidence="1" id="KW-0175">Coiled coil</keyword>
<dbReference type="Pfam" id="PF20537">
    <property type="entry name" value="DUF6752"/>
    <property type="match status" value="1"/>
</dbReference>